<keyword evidence="2" id="KW-1185">Reference proteome</keyword>
<sequence>MFICPYFNYSNYCRNDEKKSFTIEEAAWVARYLKIKFENFDLEDFRIGLNVELEHGTVNPNTNITNDDPIITGKITLAHLNEYPDYYKRLTKMEEEAEQYWNKSKSNGIEKLG</sequence>
<name>A0ABQ5N8T8_9CLOT</name>
<dbReference type="RefSeq" id="WP_264850980.1">
    <property type="nucleotide sequence ID" value="NZ_BRXR01000001.1"/>
</dbReference>
<organism evidence="1 2">
    <name type="scientific">Clostridium omnivorum</name>
    <dbReference type="NCBI Taxonomy" id="1604902"/>
    <lineage>
        <taxon>Bacteria</taxon>
        <taxon>Bacillati</taxon>
        <taxon>Bacillota</taxon>
        <taxon>Clostridia</taxon>
        <taxon>Eubacteriales</taxon>
        <taxon>Clostridiaceae</taxon>
        <taxon>Clostridium</taxon>
    </lineage>
</organism>
<evidence type="ECO:0000313" key="2">
    <source>
        <dbReference type="Proteomes" id="UP001208567"/>
    </source>
</evidence>
<comment type="caution">
    <text evidence="1">The sequence shown here is derived from an EMBL/GenBank/DDBJ whole genome shotgun (WGS) entry which is preliminary data.</text>
</comment>
<dbReference type="InterPro" id="IPR043720">
    <property type="entry name" value="DUF5661"/>
</dbReference>
<accession>A0ABQ5N8T8</accession>
<gene>
    <name evidence="1" type="ORF">bsdE14_30590</name>
</gene>
<protein>
    <submittedName>
        <fullName evidence="1">Uncharacterized protein</fullName>
    </submittedName>
</protein>
<dbReference type="Pfam" id="PF18905">
    <property type="entry name" value="DUF5661"/>
    <property type="match status" value="1"/>
</dbReference>
<dbReference type="Proteomes" id="UP001208567">
    <property type="component" value="Unassembled WGS sequence"/>
</dbReference>
<dbReference type="EMBL" id="BRXR01000001">
    <property type="protein sequence ID" value="GLC31649.1"/>
    <property type="molecule type" value="Genomic_DNA"/>
</dbReference>
<evidence type="ECO:0000313" key="1">
    <source>
        <dbReference type="EMBL" id="GLC31649.1"/>
    </source>
</evidence>
<reference evidence="1 2" key="1">
    <citation type="journal article" date="2024" name="Int. J. Syst. Evol. Microbiol.">
        <title>Clostridium omnivorum sp. nov., isolated from anoxic soil under the treatment of reductive soil disinfestation.</title>
        <authorList>
            <person name="Ueki A."/>
            <person name="Tonouchi A."/>
            <person name="Kaku N."/>
            <person name="Honma S."/>
            <person name="Ueki K."/>
        </authorList>
    </citation>
    <scope>NUCLEOTIDE SEQUENCE [LARGE SCALE GENOMIC DNA]</scope>
    <source>
        <strain evidence="1 2">E14</strain>
    </source>
</reference>
<proteinExistence type="predicted"/>